<accession>A0A220UDV8</accession>
<dbReference type="Proteomes" id="UP000198398">
    <property type="component" value="Chromosome"/>
</dbReference>
<keyword evidence="1" id="KW-0812">Transmembrane</keyword>
<dbReference type="RefSeq" id="WP_089065644.1">
    <property type="nucleotide sequence ID" value="NZ_CP022316.1"/>
</dbReference>
<evidence type="ECO:0000256" key="1">
    <source>
        <dbReference type="SAM" id="Phobius"/>
    </source>
</evidence>
<reference evidence="3" key="1">
    <citation type="submission" date="2017-07" db="EMBL/GenBank/DDBJ databases">
        <title>Brachybacterium sp. VR2415.</title>
        <authorList>
            <person name="Tak E.J."/>
            <person name="Bae J.-W."/>
        </authorList>
    </citation>
    <scope>NUCLEOTIDE SEQUENCE [LARGE SCALE GENOMIC DNA]</scope>
    <source>
        <strain evidence="3">VR2415</strain>
    </source>
</reference>
<name>A0A220UDV8_9MICO</name>
<dbReference type="AlphaFoldDB" id="A0A220UDV8"/>
<evidence type="ECO:0000313" key="2">
    <source>
        <dbReference type="EMBL" id="ASK66404.1"/>
    </source>
</evidence>
<dbReference type="EMBL" id="CP022316">
    <property type="protein sequence ID" value="ASK66404.1"/>
    <property type="molecule type" value="Genomic_DNA"/>
</dbReference>
<keyword evidence="1" id="KW-0472">Membrane</keyword>
<sequence>MTTVGRPKPVAPRDRAFRLELTLQRPLLWGSGVVAMVVLLVALGQLGRWGFVPILLAVAVPVAAASPDPARED</sequence>
<organism evidence="2 3">
    <name type="scientific">Brachybacterium avium</name>
    <dbReference type="NCBI Taxonomy" id="2017485"/>
    <lineage>
        <taxon>Bacteria</taxon>
        <taxon>Bacillati</taxon>
        <taxon>Actinomycetota</taxon>
        <taxon>Actinomycetes</taxon>
        <taxon>Micrococcales</taxon>
        <taxon>Dermabacteraceae</taxon>
        <taxon>Brachybacterium</taxon>
    </lineage>
</organism>
<keyword evidence="1" id="KW-1133">Transmembrane helix</keyword>
<keyword evidence="3" id="KW-1185">Reference proteome</keyword>
<feature type="transmembrane region" description="Helical" evidence="1">
    <location>
        <begin position="27"/>
        <end position="43"/>
    </location>
</feature>
<evidence type="ECO:0000313" key="3">
    <source>
        <dbReference type="Proteomes" id="UP000198398"/>
    </source>
</evidence>
<dbReference type="KEGG" id="brv:CFK39_11915"/>
<gene>
    <name evidence="2" type="ORF">CFK39_11915</name>
</gene>
<protein>
    <submittedName>
        <fullName evidence="2">Uncharacterized protein</fullName>
    </submittedName>
</protein>
<proteinExistence type="predicted"/>